<dbReference type="KEGG" id="jeo:JMA_39860"/>
<name>A0A0B5AZD9_9BACL</name>
<dbReference type="Proteomes" id="UP000031449">
    <property type="component" value="Plasmid unnamed"/>
</dbReference>
<sequence length="57" mass="6534">MLNVFTFIVKGKRTDHDVPMESLGMNEQDALLYLEQQLKKSGFVFDEIMPSNQSIEA</sequence>
<keyword evidence="2" id="KW-1185">Reference proteome</keyword>
<dbReference type="BioCyc" id="JESP1508404:G14D9-13270-MONOMER"/>
<gene>
    <name evidence="1" type="ORF">JMA_39860</name>
</gene>
<proteinExistence type="predicted"/>
<keyword evidence="1" id="KW-0614">Plasmid</keyword>
<dbReference type="HOGENOM" id="CLU_2990637_0_0_9"/>
<organism evidence="1 2">
    <name type="scientific">Jeotgalibacillus malaysiensis</name>
    <dbReference type="NCBI Taxonomy" id="1508404"/>
    <lineage>
        <taxon>Bacteria</taxon>
        <taxon>Bacillati</taxon>
        <taxon>Bacillota</taxon>
        <taxon>Bacilli</taxon>
        <taxon>Bacillales</taxon>
        <taxon>Caryophanaceae</taxon>
        <taxon>Jeotgalibacillus</taxon>
    </lineage>
</organism>
<evidence type="ECO:0000313" key="2">
    <source>
        <dbReference type="Proteomes" id="UP000031449"/>
    </source>
</evidence>
<geneLocation type="plasmid" evidence="2"/>
<dbReference type="EMBL" id="CP009417">
    <property type="protein sequence ID" value="AJD93304.1"/>
    <property type="molecule type" value="Genomic_DNA"/>
</dbReference>
<protein>
    <submittedName>
        <fullName evidence="1">Uncharacterized protein</fullName>
    </submittedName>
</protein>
<evidence type="ECO:0000313" key="1">
    <source>
        <dbReference type="EMBL" id="AJD93304.1"/>
    </source>
</evidence>
<accession>A0A0B5AZD9</accession>
<dbReference type="AlphaFoldDB" id="A0A0B5AZD9"/>
<reference evidence="1 2" key="1">
    <citation type="submission" date="2014-08" db="EMBL/GenBank/DDBJ databases">
        <title>Complete genome of a marine bacteria Jeotgalibacillus malaysiensis.</title>
        <authorList>
            <person name="Yaakop A.S."/>
            <person name="Chan K.-G."/>
            <person name="Goh K.M."/>
        </authorList>
    </citation>
    <scope>NUCLEOTIDE SEQUENCE [LARGE SCALE GENOMIC DNA]</scope>
    <source>
        <strain evidence="1 2">D5</strain>
        <plasmid evidence="2">Plasmid</plasmid>
    </source>
</reference>